<dbReference type="AlphaFoldDB" id="W4V5N0"/>
<dbReference type="PROSITE" id="PS50928">
    <property type="entry name" value="ABC_TM1"/>
    <property type="match status" value="1"/>
</dbReference>
<dbReference type="InterPro" id="IPR035906">
    <property type="entry name" value="MetI-like_sf"/>
</dbReference>
<dbReference type="GO" id="GO:0005886">
    <property type="term" value="C:plasma membrane"/>
    <property type="evidence" value="ECO:0007669"/>
    <property type="project" value="UniProtKB-SubCell"/>
</dbReference>
<evidence type="ECO:0000256" key="4">
    <source>
        <dbReference type="ARBA" id="ARBA00022475"/>
    </source>
</evidence>
<evidence type="ECO:0000256" key="7">
    <source>
        <dbReference type="ARBA" id="ARBA00023136"/>
    </source>
</evidence>
<feature type="transmembrane region" description="Helical" evidence="8">
    <location>
        <begin position="21"/>
        <end position="49"/>
    </location>
</feature>
<evidence type="ECO:0000256" key="2">
    <source>
        <dbReference type="ARBA" id="ARBA00007069"/>
    </source>
</evidence>
<accession>W4V5N0</accession>
<dbReference type="PANTHER" id="PTHR43470:SF3">
    <property type="entry name" value="PHOSPHATE TRANSPORT SYSTEM PERMEASE PROTEIN PSTA-RELATED"/>
    <property type="match status" value="1"/>
</dbReference>
<dbReference type="RefSeq" id="WP_034837359.1">
    <property type="nucleotide sequence ID" value="NZ_BAVR01000019.1"/>
</dbReference>
<keyword evidence="4 8" id="KW-1003">Cell membrane</keyword>
<keyword evidence="7 8" id="KW-0472">Membrane</keyword>
<evidence type="ECO:0000256" key="1">
    <source>
        <dbReference type="ARBA" id="ARBA00004651"/>
    </source>
</evidence>
<dbReference type="CDD" id="cd06261">
    <property type="entry name" value="TM_PBP2"/>
    <property type="match status" value="1"/>
</dbReference>
<evidence type="ECO:0000256" key="8">
    <source>
        <dbReference type="RuleBase" id="RU363043"/>
    </source>
</evidence>
<feature type="domain" description="ABC transmembrane type-1" evidence="9">
    <location>
        <begin position="75"/>
        <end position="281"/>
    </location>
</feature>
<evidence type="ECO:0000256" key="6">
    <source>
        <dbReference type="ARBA" id="ARBA00022989"/>
    </source>
</evidence>
<evidence type="ECO:0000256" key="5">
    <source>
        <dbReference type="ARBA" id="ARBA00022692"/>
    </source>
</evidence>
<dbReference type="InterPro" id="IPR000515">
    <property type="entry name" value="MetI-like"/>
</dbReference>
<feature type="transmembrane region" description="Helical" evidence="8">
    <location>
        <begin position="69"/>
        <end position="101"/>
    </location>
</feature>
<comment type="subcellular location">
    <subcellularLocation>
        <location evidence="1 8">Cell membrane</location>
        <topology evidence="1 8">Multi-pass membrane protein</topology>
    </subcellularLocation>
</comment>
<dbReference type="SUPFAM" id="SSF161098">
    <property type="entry name" value="MetI-like"/>
    <property type="match status" value="1"/>
</dbReference>
<sequence>MESINKRSYMQKLKAYKRNPISLVLSLLVMLSTILTIGILLFLIGYIMIKGIPNIKPELFQWEYNTLNVSLMPALINTVIMTLISLLIAAPIGVFSAIYLVEYAKKGNKLVSIIRITAETLSGIPSIVYGLFGLLFFVTALGWGMSLLAGAFTLSIMILPLIMRTTEEALKAVPNSYREGSYGLGAGKLRTVFKIVLPSAMPGILAGVILGIGRIVGESAALIYTAGTVAEIPKGSDFLFDSTRTLSVHMYALTSEGLYVDQSYATAVILFIIVVLINCLAGFISKKLSKV</sequence>
<dbReference type="Proteomes" id="UP000019109">
    <property type="component" value="Unassembled WGS sequence"/>
</dbReference>
<evidence type="ECO:0000256" key="3">
    <source>
        <dbReference type="ARBA" id="ARBA00022448"/>
    </source>
</evidence>
<name>W4V5N0_9FIRM</name>
<dbReference type="EMBL" id="BAVR01000019">
    <property type="protein sequence ID" value="GAE88462.1"/>
    <property type="molecule type" value="Genomic_DNA"/>
</dbReference>
<keyword evidence="3" id="KW-0813">Transport</keyword>
<feature type="transmembrane region" description="Helical" evidence="8">
    <location>
        <begin position="195"/>
        <end position="216"/>
    </location>
</feature>
<evidence type="ECO:0000313" key="11">
    <source>
        <dbReference type="Proteomes" id="UP000019109"/>
    </source>
</evidence>
<comment type="caution">
    <text evidence="10">The sequence shown here is derived from an EMBL/GenBank/DDBJ whole genome shotgun (WGS) entry which is preliminary data.</text>
</comment>
<dbReference type="Pfam" id="PF00528">
    <property type="entry name" value="BPD_transp_1"/>
    <property type="match status" value="1"/>
</dbReference>
<keyword evidence="6 8" id="KW-1133">Transmembrane helix</keyword>
<dbReference type="Gene3D" id="1.10.3720.10">
    <property type="entry name" value="MetI-like"/>
    <property type="match status" value="1"/>
</dbReference>
<dbReference type="OrthoDB" id="9785113at2"/>
<evidence type="ECO:0000313" key="10">
    <source>
        <dbReference type="EMBL" id="GAE88462.1"/>
    </source>
</evidence>
<feature type="transmembrane region" description="Helical" evidence="8">
    <location>
        <begin position="264"/>
        <end position="284"/>
    </location>
</feature>
<keyword evidence="5 8" id="KW-0812">Transmembrane</keyword>
<dbReference type="STRING" id="1294263.JCM21531_1906"/>
<feature type="transmembrane region" description="Helical" evidence="8">
    <location>
        <begin position="143"/>
        <end position="162"/>
    </location>
</feature>
<proteinExistence type="inferred from homology"/>
<dbReference type="PANTHER" id="PTHR43470">
    <property type="entry name" value="PHOSPHATE TRANSPORT SYSTEM PERMEASE PROTEIN PSTA-RELATED"/>
    <property type="match status" value="1"/>
</dbReference>
<organism evidence="10 11">
    <name type="scientific">Acetivibrio straminisolvens JCM 21531</name>
    <dbReference type="NCBI Taxonomy" id="1294263"/>
    <lineage>
        <taxon>Bacteria</taxon>
        <taxon>Bacillati</taxon>
        <taxon>Bacillota</taxon>
        <taxon>Clostridia</taxon>
        <taxon>Eubacteriales</taxon>
        <taxon>Oscillospiraceae</taxon>
        <taxon>Acetivibrio</taxon>
    </lineage>
</organism>
<dbReference type="InterPro" id="IPR005672">
    <property type="entry name" value="Phosphate_PstA"/>
</dbReference>
<dbReference type="GO" id="GO:0035435">
    <property type="term" value="P:phosphate ion transmembrane transport"/>
    <property type="evidence" value="ECO:0007669"/>
    <property type="project" value="InterPro"/>
</dbReference>
<dbReference type="NCBIfam" id="TIGR00974">
    <property type="entry name" value="3a0107s02c"/>
    <property type="match status" value="1"/>
</dbReference>
<comment type="similarity">
    <text evidence="2 8">Belongs to the binding-protein-dependent transport system permease family. CysTW subfamily.</text>
</comment>
<dbReference type="GO" id="GO:0005315">
    <property type="term" value="F:phosphate transmembrane transporter activity"/>
    <property type="evidence" value="ECO:0007669"/>
    <property type="project" value="InterPro"/>
</dbReference>
<evidence type="ECO:0000259" key="9">
    <source>
        <dbReference type="PROSITE" id="PS50928"/>
    </source>
</evidence>
<reference evidence="10" key="1">
    <citation type="journal article" date="2014" name="Genome Announc.">
        <title>Draft Genome Sequence of Clostridium straminisolvens Strain JCM 21531T, Isolated from a Cellulose-Degrading Bacterial Community.</title>
        <authorList>
            <person name="Yuki M."/>
            <person name="Oshima K."/>
            <person name="Suda W."/>
            <person name="Sakamoto M."/>
            <person name="Kitamura K."/>
            <person name="Iida T."/>
            <person name="Hattori M."/>
            <person name="Ohkuma M."/>
        </authorList>
    </citation>
    <scope>NUCLEOTIDE SEQUENCE [LARGE SCALE GENOMIC DNA]</scope>
    <source>
        <strain evidence="10">JCM 21531</strain>
    </source>
</reference>
<protein>
    <recommendedName>
        <fullName evidence="8">Phosphate transport system permease protein PstA</fullName>
    </recommendedName>
</protein>
<gene>
    <name evidence="10" type="ORF">JCM21531_1906</name>
</gene>
<feature type="transmembrane region" description="Helical" evidence="8">
    <location>
        <begin position="113"/>
        <end position="137"/>
    </location>
</feature>
<keyword evidence="11" id="KW-1185">Reference proteome</keyword>